<dbReference type="GO" id="GO:0009252">
    <property type="term" value="P:peptidoglycan biosynthetic process"/>
    <property type="evidence" value="ECO:0007669"/>
    <property type="project" value="UniProtKB-UniPathway"/>
</dbReference>
<feature type="active site" description="Nucleophile" evidence="7">
    <location>
        <position position="434"/>
    </location>
</feature>
<protein>
    <submittedName>
        <fullName evidence="9">Peptidoglycan binding protein, putative</fullName>
    </submittedName>
</protein>
<dbReference type="UniPathway" id="UPA00219"/>
<dbReference type="HOGENOM" id="CLU_020360_3_4_5"/>
<dbReference type="SUPFAM" id="SSF141523">
    <property type="entry name" value="L,D-transpeptidase catalytic domain-like"/>
    <property type="match status" value="1"/>
</dbReference>
<evidence type="ECO:0000256" key="1">
    <source>
        <dbReference type="ARBA" id="ARBA00004752"/>
    </source>
</evidence>
<evidence type="ECO:0000256" key="3">
    <source>
        <dbReference type="ARBA" id="ARBA00022679"/>
    </source>
</evidence>
<keyword evidence="6 7" id="KW-0961">Cell wall biogenesis/degradation</keyword>
<dbReference type="AlphaFoldDB" id="A3SPN5"/>
<dbReference type="InterPro" id="IPR036365">
    <property type="entry name" value="PGBD-like_sf"/>
</dbReference>
<dbReference type="PANTHER" id="PTHR41533">
    <property type="entry name" value="L,D-TRANSPEPTIDASE HI_1667-RELATED"/>
    <property type="match status" value="1"/>
</dbReference>
<proteinExistence type="inferred from homology"/>
<evidence type="ECO:0000256" key="5">
    <source>
        <dbReference type="ARBA" id="ARBA00022984"/>
    </source>
</evidence>
<dbReference type="PROSITE" id="PS52029">
    <property type="entry name" value="LD_TPASE"/>
    <property type="match status" value="1"/>
</dbReference>
<comment type="caution">
    <text evidence="9">The sequence shown here is derived from an EMBL/GenBank/DDBJ whole genome shotgun (WGS) entry which is preliminary data.</text>
</comment>
<dbReference type="OrthoDB" id="9778545at2"/>
<evidence type="ECO:0000313" key="9">
    <source>
        <dbReference type="EMBL" id="EAP76425.1"/>
    </source>
</evidence>
<dbReference type="InterPro" id="IPR052905">
    <property type="entry name" value="LD-transpeptidase_YkuD-like"/>
</dbReference>
<dbReference type="GO" id="GO:0071555">
    <property type="term" value="P:cell wall organization"/>
    <property type="evidence" value="ECO:0007669"/>
    <property type="project" value="UniProtKB-UniRule"/>
</dbReference>
<comment type="pathway">
    <text evidence="1 7">Cell wall biogenesis; peptidoglycan biosynthesis.</text>
</comment>
<organism evidence="9 10">
    <name type="scientific">Roseovarius nubinhibens (strain ATCC BAA-591 / DSM 15170 / ISM)</name>
    <dbReference type="NCBI Taxonomy" id="89187"/>
    <lineage>
        <taxon>Bacteria</taxon>
        <taxon>Pseudomonadati</taxon>
        <taxon>Pseudomonadota</taxon>
        <taxon>Alphaproteobacteria</taxon>
        <taxon>Rhodobacterales</taxon>
        <taxon>Roseobacteraceae</taxon>
        <taxon>Roseovarius</taxon>
    </lineage>
</organism>
<evidence type="ECO:0000313" key="10">
    <source>
        <dbReference type="Proteomes" id="UP000005954"/>
    </source>
</evidence>
<dbReference type="InterPro" id="IPR005490">
    <property type="entry name" value="LD_TPept_cat_dom"/>
</dbReference>
<dbReference type="InterPro" id="IPR045380">
    <property type="entry name" value="LD_TPept_scaffold_dom"/>
</dbReference>
<dbReference type="Pfam" id="PF03734">
    <property type="entry name" value="YkuD"/>
    <property type="match status" value="1"/>
</dbReference>
<feature type="active site" description="Proton donor/acceptor" evidence="7">
    <location>
        <position position="415"/>
    </location>
</feature>
<evidence type="ECO:0000256" key="2">
    <source>
        <dbReference type="ARBA" id="ARBA00005992"/>
    </source>
</evidence>
<dbReference type="GO" id="GO:0016740">
    <property type="term" value="F:transferase activity"/>
    <property type="evidence" value="ECO:0007669"/>
    <property type="project" value="UniProtKB-KW"/>
</dbReference>
<dbReference type="Gene3D" id="1.10.101.10">
    <property type="entry name" value="PGBD-like superfamily/PGBD"/>
    <property type="match status" value="1"/>
</dbReference>
<dbReference type="Proteomes" id="UP000005954">
    <property type="component" value="Unassembled WGS sequence"/>
</dbReference>
<dbReference type="PANTHER" id="PTHR41533:SF2">
    <property type="entry name" value="BLR7131 PROTEIN"/>
    <property type="match status" value="1"/>
</dbReference>
<reference evidence="9 10" key="1">
    <citation type="submission" date="2005-12" db="EMBL/GenBank/DDBJ databases">
        <authorList>
            <person name="Moran M.A."/>
            <person name="Ferriera S."/>
            <person name="Johnson J."/>
            <person name="Kravitz S."/>
            <person name="Halpern A."/>
            <person name="Remington K."/>
            <person name="Beeson K."/>
            <person name="Tran B."/>
            <person name="Rogers Y.-H."/>
            <person name="Friedman R."/>
            <person name="Venter J.C."/>
        </authorList>
    </citation>
    <scope>NUCLEOTIDE SEQUENCE [LARGE SCALE GENOMIC DNA]</scope>
    <source>
        <strain evidence="10">ATCC BAA-591 / DSM 15170 / ISM</strain>
    </source>
</reference>
<dbReference type="InterPro" id="IPR036366">
    <property type="entry name" value="PGBDSf"/>
</dbReference>
<dbReference type="GO" id="GO:0004180">
    <property type="term" value="F:carboxypeptidase activity"/>
    <property type="evidence" value="ECO:0007669"/>
    <property type="project" value="UniProtKB-ARBA"/>
</dbReference>
<keyword evidence="4 7" id="KW-0133">Cell shape</keyword>
<dbReference type="InterPro" id="IPR038063">
    <property type="entry name" value="Transpep_catalytic_dom"/>
</dbReference>
<dbReference type="SUPFAM" id="SSF47090">
    <property type="entry name" value="PGBD-like"/>
    <property type="match status" value="1"/>
</dbReference>
<dbReference type="STRING" id="89187.ISM_16205"/>
<keyword evidence="5 7" id="KW-0573">Peptidoglycan synthesis</keyword>
<evidence type="ECO:0000256" key="4">
    <source>
        <dbReference type="ARBA" id="ARBA00022960"/>
    </source>
</evidence>
<dbReference type="InterPro" id="IPR002477">
    <property type="entry name" value="Peptidoglycan-bd-like"/>
</dbReference>
<comment type="similarity">
    <text evidence="2">Belongs to the YkuD family.</text>
</comment>
<keyword evidence="3" id="KW-0808">Transferase</keyword>
<dbReference type="eggNOG" id="COG2989">
    <property type="taxonomic scope" value="Bacteria"/>
</dbReference>
<accession>A3SPN5</accession>
<dbReference type="Gene3D" id="2.40.440.10">
    <property type="entry name" value="L,D-transpeptidase catalytic domain-like"/>
    <property type="match status" value="1"/>
</dbReference>
<sequence length="523" mass="59227">MIAFVAAGLVLTSDRAAAQVTAYKQAVAEAAARDDDLSAFYRANDYRGIWTNDSEADRTRRRALFEAFDLAEAHGLPRERYRELELMTMIRSARSPREIGMLEVELSRTMLLLARDLQTGMLVPAKVDREIVRQVPYRSRVAHLTNFSTSNPRGFFRSLPPKNAEYSRLLREKLRLEALMLQGGFGPEVPAKSLKRGQSGPAVVAMRNRLVIMGFMPRSASQEYDAKLAEAVQAFQAAHGLVADGDAGAATVAEINTSVETRLKSILVAMERERWINQPRGDRHVLVNLTDFSARIVDHDEVTFQTRAVIGLNDSDRRSPEFSDVMEYMEINPTWNVPRSITVKEYLPQMQRNPNAAGHLKLYNSRGQQVSRANVNFNAYTARTFPFALKQPPSNRNALGLVKFMFPNKYNIYLHDTPAKSLFQRNKRDFSHGCIRLQDPFDFAYALLARQEEDPKGFFHRVLNTGQQTQVRLKKQVPVHIIYRTAFTQAKGPMQYRNDVYGRDARIWSALQQAGVSLAAVRG</sequence>
<keyword evidence="10" id="KW-1185">Reference proteome</keyword>
<dbReference type="Pfam" id="PF20142">
    <property type="entry name" value="Scaffold"/>
    <property type="match status" value="1"/>
</dbReference>
<dbReference type="Pfam" id="PF01471">
    <property type="entry name" value="PG_binding_1"/>
    <property type="match status" value="1"/>
</dbReference>
<name>A3SPN5_ROSNI</name>
<dbReference type="GO" id="GO:0008360">
    <property type="term" value="P:regulation of cell shape"/>
    <property type="evidence" value="ECO:0007669"/>
    <property type="project" value="UniProtKB-UniRule"/>
</dbReference>
<gene>
    <name evidence="9" type="ORF">ISM_16205</name>
</gene>
<dbReference type="EMBL" id="AALY01000002">
    <property type="protein sequence ID" value="EAP76425.1"/>
    <property type="molecule type" value="Genomic_DNA"/>
</dbReference>
<evidence type="ECO:0000259" key="8">
    <source>
        <dbReference type="PROSITE" id="PS52029"/>
    </source>
</evidence>
<evidence type="ECO:0000256" key="7">
    <source>
        <dbReference type="PROSITE-ProRule" id="PRU01373"/>
    </source>
</evidence>
<dbReference type="CDD" id="cd16913">
    <property type="entry name" value="YkuD_like"/>
    <property type="match status" value="1"/>
</dbReference>
<dbReference type="RefSeq" id="WP_009815250.1">
    <property type="nucleotide sequence ID" value="NZ_CH724156.1"/>
</dbReference>
<evidence type="ECO:0000256" key="6">
    <source>
        <dbReference type="ARBA" id="ARBA00023316"/>
    </source>
</evidence>
<feature type="domain" description="L,D-TPase catalytic" evidence="8">
    <location>
        <begin position="283"/>
        <end position="463"/>
    </location>
</feature>